<dbReference type="NCBIfam" id="TIGR02887">
    <property type="entry name" value="spore_ger_x_C"/>
    <property type="match status" value="1"/>
</dbReference>
<evidence type="ECO:0000256" key="6">
    <source>
        <dbReference type="ARBA" id="ARBA00023139"/>
    </source>
</evidence>
<evidence type="ECO:0000259" key="8">
    <source>
        <dbReference type="Pfam" id="PF05504"/>
    </source>
</evidence>
<reference evidence="10 11" key="1">
    <citation type="submission" date="2017-09" db="EMBL/GenBank/DDBJ databases">
        <title>Large-scale bioinformatics analysis of Bacillus genomes uncovers conserved roles of natural products in bacterial physiology.</title>
        <authorList>
            <consortium name="Agbiome Team Llc"/>
            <person name="Bleich R.M."/>
            <person name="Grubbs K.J."/>
            <person name="Santa Maria K.C."/>
            <person name="Allen S.E."/>
            <person name="Farag S."/>
            <person name="Shank E.A."/>
            <person name="Bowers A."/>
        </authorList>
    </citation>
    <scope>NUCLEOTIDE SEQUENCE [LARGE SCALE GENOMIC DNA]</scope>
    <source>
        <strain evidence="10 11">AFS064137</strain>
    </source>
</reference>
<dbReference type="PANTHER" id="PTHR35789">
    <property type="entry name" value="SPORE GERMINATION PROTEIN B3"/>
    <property type="match status" value="1"/>
</dbReference>
<proteinExistence type="inferred from homology"/>
<keyword evidence="7" id="KW-0449">Lipoprotein</keyword>
<evidence type="ECO:0000256" key="1">
    <source>
        <dbReference type="ARBA" id="ARBA00004635"/>
    </source>
</evidence>
<keyword evidence="5" id="KW-0472">Membrane</keyword>
<dbReference type="PROSITE" id="PS51257">
    <property type="entry name" value="PROKAR_LIPOPROTEIN"/>
    <property type="match status" value="1"/>
</dbReference>
<feature type="domain" description="Spore germination GerAC-like C-terminal" evidence="8">
    <location>
        <begin position="192"/>
        <end position="352"/>
    </location>
</feature>
<dbReference type="InterPro" id="IPR008844">
    <property type="entry name" value="Spore_GerAC-like"/>
</dbReference>
<dbReference type="InterPro" id="IPR038501">
    <property type="entry name" value="Spore_GerAC_C_sf"/>
</dbReference>
<evidence type="ECO:0000256" key="7">
    <source>
        <dbReference type="ARBA" id="ARBA00023288"/>
    </source>
</evidence>
<comment type="caution">
    <text evidence="10">The sequence shown here is derived from an EMBL/GenBank/DDBJ whole genome shotgun (WGS) entry which is preliminary data.</text>
</comment>
<name>A0A9X7B0W6_BACTU</name>
<dbReference type="PANTHER" id="PTHR35789:SF1">
    <property type="entry name" value="SPORE GERMINATION PROTEIN B3"/>
    <property type="match status" value="1"/>
</dbReference>
<protein>
    <submittedName>
        <fullName evidence="10">Spore gernimation protein GerK</fullName>
    </submittedName>
</protein>
<sequence length="355" mass="40768">MKRFYIFICFIFLVGCWDQKPLRKTHLAYSVGYDLAKNRDLKQTVEIVHVGSKFTNEIHSSVKHTAQDTTEKLRTDVTGDISYIKYGLQLFGKELEKNGIFPTLDVAFRDPENPTALVKLVSTEGLASDILEKRKIGNLMVGEFLKNKINTLEERSYFPEENLESIFKKILDKGEDFTIPSIKIQGKEVVTNGLALFHHDKLTGRMPLEHCVLFTLLKDSGGKKANITKKISDCGYVSVEFKTRQVKRKMKVTADKFGHVHVDIKLKLFATIIEYPYNHLNPLKGRKELSRQLSEKLTEESQNIIRMLKTANCDAFGVGRQIMAYHPQYWEKFNYKNVKFHTKVDIRVIGSGTLK</sequence>
<evidence type="ECO:0000256" key="3">
    <source>
        <dbReference type="ARBA" id="ARBA00022544"/>
    </source>
</evidence>
<comment type="subcellular location">
    <subcellularLocation>
        <location evidence="1">Membrane</location>
        <topology evidence="1">Lipid-anchor</topology>
    </subcellularLocation>
</comment>
<keyword evidence="6" id="KW-0564">Palmitate</keyword>
<accession>A0A9X7B0W6</accession>
<dbReference type="Proteomes" id="UP000225910">
    <property type="component" value="Unassembled WGS sequence"/>
</dbReference>
<dbReference type="GO" id="GO:0009847">
    <property type="term" value="P:spore germination"/>
    <property type="evidence" value="ECO:0007669"/>
    <property type="project" value="InterPro"/>
</dbReference>
<evidence type="ECO:0000256" key="4">
    <source>
        <dbReference type="ARBA" id="ARBA00022729"/>
    </source>
</evidence>
<feature type="domain" description="Spore germination protein N-terminal" evidence="9">
    <location>
        <begin position="18"/>
        <end position="184"/>
    </location>
</feature>
<evidence type="ECO:0000313" key="10">
    <source>
        <dbReference type="EMBL" id="PFT93478.1"/>
    </source>
</evidence>
<keyword evidence="4" id="KW-0732">Signal</keyword>
<dbReference type="RefSeq" id="WP_098678961.1">
    <property type="nucleotide sequence ID" value="NZ_NVCU01000105.1"/>
</dbReference>
<evidence type="ECO:0000259" key="9">
    <source>
        <dbReference type="Pfam" id="PF25198"/>
    </source>
</evidence>
<keyword evidence="3" id="KW-0309">Germination</keyword>
<dbReference type="InterPro" id="IPR046953">
    <property type="entry name" value="Spore_GerAC-like_C"/>
</dbReference>
<dbReference type="InterPro" id="IPR057336">
    <property type="entry name" value="GerAC_N"/>
</dbReference>
<dbReference type="Pfam" id="PF25198">
    <property type="entry name" value="Spore_GerAC_N"/>
    <property type="match status" value="1"/>
</dbReference>
<dbReference type="Gene3D" id="3.30.300.210">
    <property type="entry name" value="Nutrient germinant receptor protein C, domain 3"/>
    <property type="match status" value="1"/>
</dbReference>
<dbReference type="EMBL" id="NVCU01000105">
    <property type="protein sequence ID" value="PFT93478.1"/>
    <property type="molecule type" value="Genomic_DNA"/>
</dbReference>
<evidence type="ECO:0000256" key="5">
    <source>
        <dbReference type="ARBA" id="ARBA00023136"/>
    </source>
</evidence>
<evidence type="ECO:0000256" key="2">
    <source>
        <dbReference type="ARBA" id="ARBA00007886"/>
    </source>
</evidence>
<dbReference type="GO" id="GO:0016020">
    <property type="term" value="C:membrane"/>
    <property type="evidence" value="ECO:0007669"/>
    <property type="project" value="UniProtKB-SubCell"/>
</dbReference>
<evidence type="ECO:0000313" key="11">
    <source>
        <dbReference type="Proteomes" id="UP000225910"/>
    </source>
</evidence>
<dbReference type="AlphaFoldDB" id="A0A9X7B0W6"/>
<comment type="similarity">
    <text evidence="2">Belongs to the GerABKC lipoprotein family.</text>
</comment>
<organism evidence="10 11">
    <name type="scientific">Bacillus thuringiensis</name>
    <dbReference type="NCBI Taxonomy" id="1428"/>
    <lineage>
        <taxon>Bacteria</taxon>
        <taxon>Bacillati</taxon>
        <taxon>Bacillota</taxon>
        <taxon>Bacilli</taxon>
        <taxon>Bacillales</taxon>
        <taxon>Bacillaceae</taxon>
        <taxon>Bacillus</taxon>
        <taxon>Bacillus cereus group</taxon>
    </lineage>
</organism>
<dbReference type="Pfam" id="PF05504">
    <property type="entry name" value="Spore_GerAC"/>
    <property type="match status" value="1"/>
</dbReference>
<gene>
    <name evidence="10" type="ORF">COK81_13680</name>
</gene>